<dbReference type="VEuPathDB" id="CryptoDB:Cvel_5608"/>
<evidence type="ECO:0000313" key="2">
    <source>
        <dbReference type="EMBL" id="CEM37978.1"/>
    </source>
</evidence>
<proteinExistence type="predicted"/>
<feature type="compositionally biased region" description="Acidic residues" evidence="1">
    <location>
        <begin position="143"/>
        <end position="159"/>
    </location>
</feature>
<gene>
    <name evidence="2" type="ORF">Cvel_5608</name>
</gene>
<feature type="compositionally biased region" description="Low complexity" evidence="1">
    <location>
        <begin position="11"/>
        <end position="27"/>
    </location>
</feature>
<name>A0A0G4H2T4_9ALVE</name>
<accession>A0A0G4H2T4</accession>
<reference evidence="2" key="1">
    <citation type="submission" date="2014-11" db="EMBL/GenBank/DDBJ databases">
        <authorList>
            <person name="Otto D Thomas"/>
            <person name="Naeem Raeece"/>
        </authorList>
    </citation>
    <scope>NUCLEOTIDE SEQUENCE</scope>
</reference>
<feature type="compositionally biased region" description="Basic residues" evidence="1">
    <location>
        <begin position="1"/>
        <end position="10"/>
    </location>
</feature>
<dbReference type="EMBL" id="CDMZ01001820">
    <property type="protein sequence ID" value="CEM37978.1"/>
    <property type="molecule type" value="Genomic_DNA"/>
</dbReference>
<dbReference type="AlphaFoldDB" id="A0A0G4H2T4"/>
<feature type="region of interest" description="Disordered" evidence="1">
    <location>
        <begin position="133"/>
        <end position="185"/>
    </location>
</feature>
<evidence type="ECO:0000256" key="1">
    <source>
        <dbReference type="SAM" id="MobiDB-lite"/>
    </source>
</evidence>
<feature type="region of interest" description="Disordered" evidence="1">
    <location>
        <begin position="1"/>
        <end position="27"/>
    </location>
</feature>
<feature type="compositionally biased region" description="Basic and acidic residues" evidence="1">
    <location>
        <begin position="175"/>
        <end position="185"/>
    </location>
</feature>
<sequence length="185" mass="20598">MKRANKKRQQQRALELQQQQMQQQQQGQPELFNGAPYCYCGTVEYLEIGPVSFLLPPVQWVETDEEANVELRPAPEFLEQLKKENDQNTWWNAEEGGFIVTTKPITLTKGEEGIPMMMNKNKFAEVAKVQLKPEQAAAPTTEAEAEGEAEETQEAEAASEEALAQEAVAEVAEESANREEGGADA</sequence>
<organism evidence="2">
    <name type="scientific">Chromera velia CCMP2878</name>
    <dbReference type="NCBI Taxonomy" id="1169474"/>
    <lineage>
        <taxon>Eukaryota</taxon>
        <taxon>Sar</taxon>
        <taxon>Alveolata</taxon>
        <taxon>Colpodellida</taxon>
        <taxon>Chromeraceae</taxon>
        <taxon>Chromera</taxon>
    </lineage>
</organism>
<protein>
    <submittedName>
        <fullName evidence="2">Uncharacterized protein</fullName>
    </submittedName>
</protein>
<feature type="compositionally biased region" description="Low complexity" evidence="1">
    <location>
        <begin position="160"/>
        <end position="170"/>
    </location>
</feature>